<dbReference type="GO" id="GO:0032451">
    <property type="term" value="F:demethylase activity"/>
    <property type="evidence" value="ECO:0007669"/>
    <property type="project" value="TreeGrafter"/>
</dbReference>
<dbReference type="GO" id="GO:0070988">
    <property type="term" value="P:demethylation"/>
    <property type="evidence" value="ECO:0007669"/>
    <property type="project" value="InterPro"/>
</dbReference>
<evidence type="ECO:0000313" key="2">
    <source>
        <dbReference type="EMBL" id="ACO14879.1"/>
    </source>
</evidence>
<dbReference type="PANTHER" id="PTHR12463:SF0">
    <property type="entry name" value="ALPHA-KETOGLUTARATE-DEPENDENT DIOXYGENASE ALKB HOMOLOG 4"/>
    <property type="match status" value="1"/>
</dbReference>
<evidence type="ECO:0000256" key="1">
    <source>
        <dbReference type="ARBA" id="ARBA00001954"/>
    </source>
</evidence>
<dbReference type="PANTHER" id="PTHR12463">
    <property type="entry name" value="OXYGENASE-RELATED"/>
    <property type="match status" value="1"/>
</dbReference>
<gene>
    <name evidence="2" type="primary">ALKB4</name>
</gene>
<accession>C1C0S6</accession>
<proteinExistence type="evidence at transcript level"/>
<dbReference type="AlphaFoldDB" id="C1C0S6"/>
<organism evidence="2">
    <name type="scientific">Caligus clemensi</name>
    <name type="common">Sea louse</name>
    <dbReference type="NCBI Taxonomy" id="344056"/>
    <lineage>
        <taxon>Eukaryota</taxon>
        <taxon>Metazoa</taxon>
        <taxon>Ecdysozoa</taxon>
        <taxon>Arthropoda</taxon>
        <taxon>Crustacea</taxon>
        <taxon>Multicrustacea</taxon>
        <taxon>Hexanauplia</taxon>
        <taxon>Copepoda</taxon>
        <taxon>Siphonostomatoida</taxon>
        <taxon>Caligidae</taxon>
        <taxon>Caligus</taxon>
    </lineage>
</organism>
<protein>
    <submittedName>
        <fullName evidence="2">Alkylated DNA repair protein alkB homolog 4</fullName>
    </submittedName>
</protein>
<reference evidence="2" key="1">
    <citation type="submission" date="2009-03" db="EMBL/GenBank/DDBJ databases">
        <title>Caligus clemensi ESTs and full-length cDNAs.</title>
        <authorList>
            <person name="Yasuike M."/>
            <person name="von Schalburg K."/>
            <person name="Cooper G."/>
            <person name="Leong J."/>
            <person name="Jones S.R.M."/>
            <person name="Koop B.F."/>
        </authorList>
    </citation>
    <scope>NUCLEOTIDE SEQUENCE</scope>
    <source>
        <tissue evidence="2">Whole</tissue>
    </source>
</reference>
<dbReference type="Gene3D" id="2.60.120.590">
    <property type="entry name" value="Alpha-ketoglutarate-dependent dioxygenase AlkB-like"/>
    <property type="match status" value="1"/>
</dbReference>
<comment type="cofactor">
    <cofactor evidence="1">
        <name>Fe(2+)</name>
        <dbReference type="ChEBI" id="CHEBI:29033"/>
    </cofactor>
</comment>
<dbReference type="EMBL" id="BT080455">
    <property type="protein sequence ID" value="ACO14879.1"/>
    <property type="molecule type" value="mRNA"/>
</dbReference>
<dbReference type="InterPro" id="IPR037151">
    <property type="entry name" value="AlkB-like_sf"/>
</dbReference>
<sequence>MNTNRPCGCKSFRTCYKCEASISPDSNPYASLTRSLRSSQSGVFCVECESIYPGWELAATCSDHPPPILQSFSGIQIIPNFINHQEQEDLLKGLDSLPWDLSVSGRRKQNFGPRAKFNKRKAKNGPFSGFPACTEFVQKRFEEVDSLEGYQTVEQCSIEYQKNTGAWIEPHVDDCWIWGERIVQLHVLSSSVLTLTKCRKAHKYNLKDVSLYPKVLSTDGQRVLYNPFKSVSSSSPSEPFEISEEVADGRTPLDVIRIPLPEQSLLVMSGGPRYQWEHSVLREDIHDERRVIIAYREFTPPFLPGGDKFGDVGRAVIENARSFW</sequence>
<dbReference type="SUPFAM" id="SSF51197">
    <property type="entry name" value="Clavaminate synthase-like"/>
    <property type="match status" value="1"/>
</dbReference>
<dbReference type="GO" id="GO:0016491">
    <property type="term" value="F:oxidoreductase activity"/>
    <property type="evidence" value="ECO:0007669"/>
    <property type="project" value="TreeGrafter"/>
</dbReference>
<name>C1C0S6_CALCM</name>
<dbReference type="InterPro" id="IPR032857">
    <property type="entry name" value="ALKBH4"/>
</dbReference>